<keyword evidence="8 11" id="KW-0547">Nucleotide-binding</keyword>
<evidence type="ECO:0000256" key="5">
    <source>
        <dbReference type="ARBA" id="ARBA00013061"/>
    </source>
</evidence>
<dbReference type="FunFam" id="3.40.50.1260:FF:000007">
    <property type="entry name" value="Phosphoglycerate kinase"/>
    <property type="match status" value="1"/>
</dbReference>
<feature type="binding site" evidence="11">
    <location>
        <position position="153"/>
    </location>
    <ligand>
        <name>substrate</name>
    </ligand>
</feature>
<dbReference type="InterPro" id="IPR001576">
    <property type="entry name" value="Phosphoglycerate_kinase"/>
</dbReference>
<dbReference type="Pfam" id="PF00162">
    <property type="entry name" value="PGK"/>
    <property type="match status" value="1"/>
</dbReference>
<feature type="binding site" evidence="11 13">
    <location>
        <position position="295"/>
    </location>
    <ligand>
        <name>ATP</name>
        <dbReference type="ChEBI" id="CHEBI:30616"/>
    </ligand>
</feature>
<comment type="pathway">
    <text evidence="11">Carbohydrate degradation; glycolysis; pyruvate from D-glyceraldehyde 3-phosphate: step 2/5.</text>
</comment>
<dbReference type="GO" id="GO:0005524">
    <property type="term" value="F:ATP binding"/>
    <property type="evidence" value="ECO:0007669"/>
    <property type="project" value="UniProtKB-KW"/>
</dbReference>
<proteinExistence type="inferred from homology"/>
<feature type="binding site" evidence="12">
    <location>
        <position position="120"/>
    </location>
    <ligand>
        <name>(2R)-3-phosphoglycerate</name>
        <dbReference type="ChEBI" id="CHEBI:58272"/>
    </ligand>
</feature>
<evidence type="ECO:0000256" key="9">
    <source>
        <dbReference type="ARBA" id="ARBA00022777"/>
    </source>
</evidence>
<gene>
    <name evidence="11" type="primary">pgk</name>
    <name evidence="15" type="ORF">Dace_1307</name>
</gene>
<feature type="binding site" evidence="11">
    <location>
        <position position="120"/>
    </location>
    <ligand>
        <name>substrate</name>
    </ligand>
</feature>
<evidence type="ECO:0000256" key="10">
    <source>
        <dbReference type="ARBA" id="ARBA00022840"/>
    </source>
</evidence>
<feature type="binding site" evidence="11 13">
    <location>
        <position position="326"/>
    </location>
    <ligand>
        <name>ATP</name>
        <dbReference type="ChEBI" id="CHEBI:30616"/>
    </ligand>
</feature>
<keyword evidence="10 11" id="KW-0067">ATP-binding</keyword>
<name>Q1JZ49_DESA6</name>
<evidence type="ECO:0000256" key="14">
    <source>
        <dbReference type="RuleBase" id="RU000532"/>
    </source>
</evidence>
<dbReference type="EMBL" id="AAEW02000010">
    <property type="protein sequence ID" value="EAT15445.1"/>
    <property type="molecule type" value="Genomic_DNA"/>
</dbReference>
<evidence type="ECO:0000256" key="4">
    <source>
        <dbReference type="ARBA" id="ARBA00011245"/>
    </source>
</evidence>
<reference evidence="15" key="2">
    <citation type="submission" date="2006-05" db="EMBL/GenBank/DDBJ databases">
        <title>Sequencing of the draft genome and assembly of Desulfuromonas acetoxidans DSM 684.</title>
        <authorList>
            <consortium name="US DOE Joint Genome Institute (JGI-PGF)"/>
            <person name="Copeland A."/>
            <person name="Lucas S."/>
            <person name="Lapidus A."/>
            <person name="Barry K."/>
            <person name="Detter J.C."/>
            <person name="Glavina del Rio T."/>
            <person name="Hammon N."/>
            <person name="Israni S."/>
            <person name="Dalin E."/>
            <person name="Tice H."/>
            <person name="Bruce D."/>
            <person name="Pitluck S."/>
            <person name="Richardson P."/>
        </authorList>
    </citation>
    <scope>NUCLEOTIDE SEQUENCE [LARGE SCALE GENOMIC DNA]</scope>
    <source>
        <strain evidence="15">DSM 684</strain>
    </source>
</reference>
<evidence type="ECO:0000256" key="8">
    <source>
        <dbReference type="ARBA" id="ARBA00022741"/>
    </source>
</evidence>
<keyword evidence="16" id="KW-1185">Reference proteome</keyword>
<keyword evidence="11" id="KW-0324">Glycolysis</keyword>
<dbReference type="PIRSF" id="PIRSF000724">
    <property type="entry name" value="Pgk"/>
    <property type="match status" value="1"/>
</dbReference>
<evidence type="ECO:0000256" key="13">
    <source>
        <dbReference type="PIRSR" id="PIRSR000724-2"/>
    </source>
</evidence>
<feature type="binding site" evidence="12">
    <location>
        <position position="153"/>
    </location>
    <ligand>
        <name>(2R)-3-phosphoglycerate</name>
        <dbReference type="ChEBI" id="CHEBI:58272"/>
    </ligand>
</feature>
<evidence type="ECO:0000313" key="16">
    <source>
        <dbReference type="Proteomes" id="UP000005695"/>
    </source>
</evidence>
<dbReference type="UniPathway" id="UPA00109">
    <property type="reaction ID" value="UER00185"/>
</dbReference>
<evidence type="ECO:0000256" key="2">
    <source>
        <dbReference type="ARBA" id="ARBA00004496"/>
    </source>
</evidence>
<feature type="binding site" evidence="11 13">
    <location>
        <position position="204"/>
    </location>
    <ligand>
        <name>ATP</name>
        <dbReference type="ChEBI" id="CHEBI:30616"/>
    </ligand>
</feature>
<dbReference type="PROSITE" id="PS00111">
    <property type="entry name" value="PGLYCERATE_KINASE"/>
    <property type="match status" value="1"/>
</dbReference>
<comment type="subunit">
    <text evidence="4 11">Monomer.</text>
</comment>
<evidence type="ECO:0000256" key="1">
    <source>
        <dbReference type="ARBA" id="ARBA00000642"/>
    </source>
</evidence>
<dbReference type="OrthoDB" id="9808460at2"/>
<evidence type="ECO:0000256" key="3">
    <source>
        <dbReference type="ARBA" id="ARBA00008982"/>
    </source>
</evidence>
<feature type="binding site" evidence="11 13">
    <location>
        <begin position="352"/>
        <end position="355"/>
    </location>
    <ligand>
        <name>ATP</name>
        <dbReference type="ChEBI" id="CHEBI:30616"/>
    </ligand>
</feature>
<dbReference type="InterPro" id="IPR015911">
    <property type="entry name" value="Phosphoglycerate_kinase_CS"/>
</dbReference>
<dbReference type="PANTHER" id="PTHR11406">
    <property type="entry name" value="PHOSPHOGLYCERATE KINASE"/>
    <property type="match status" value="1"/>
</dbReference>
<evidence type="ECO:0000313" key="15">
    <source>
        <dbReference type="EMBL" id="EAT15445.1"/>
    </source>
</evidence>
<organism evidence="15 16">
    <name type="scientific">Desulfuromonas acetoxidans (strain DSM 684 / 11070)</name>
    <dbReference type="NCBI Taxonomy" id="281689"/>
    <lineage>
        <taxon>Bacteria</taxon>
        <taxon>Pseudomonadati</taxon>
        <taxon>Thermodesulfobacteriota</taxon>
        <taxon>Desulfuromonadia</taxon>
        <taxon>Desulfuromonadales</taxon>
        <taxon>Desulfuromonadaceae</taxon>
        <taxon>Desulfuromonas</taxon>
    </lineage>
</organism>
<dbReference type="CDD" id="cd00318">
    <property type="entry name" value="Phosphoglycerate_kinase"/>
    <property type="match status" value="1"/>
</dbReference>
<dbReference type="EC" id="2.7.2.3" evidence="5 11"/>
<sequence>MLNKISVTALELTGKRVFCRVDFNVPLDSAQTITDDTRIVAALPTIRYIIEQGGKLILASHLGRPKGSFKPESSLAPVAPYLSKLLDQPVTMAKDCVGDEVKAQIAAMNDGDVLLLENMRFYPGEEKNDPAFCAELAELADIYVNDAFGTAHRAHASTEGIARLLQPAAAGFLMAKELEYLGQALDAPKRPFAAVIGGAKVSDKITVIDTLLDKVNALLIGGGMAYTFLKAQGVEIGTSLVEIDQLDLARELMAKAEKNGVELMLPVDHVTAKAFDKEAAASVYTNEAFPTNEMGLDIGPQTAQAYAAKMTEAATVVWNGPMGVFEFPAFAKGTFAVAEALAKSDAISIIGGGDSVAAVNQAGLNDQMTHISTGGGASLEFLEGKTLPGIAALTDQ</sequence>
<dbReference type="InterPro" id="IPR036043">
    <property type="entry name" value="Phosphoglycerate_kinase_sf"/>
</dbReference>
<dbReference type="HAMAP" id="MF_00145">
    <property type="entry name" value="Phosphoglyc_kinase"/>
    <property type="match status" value="1"/>
</dbReference>
<dbReference type="FunFam" id="3.40.50.1260:FF:000002">
    <property type="entry name" value="Phosphoglycerate kinase"/>
    <property type="match status" value="1"/>
</dbReference>
<protein>
    <recommendedName>
        <fullName evidence="5 11">Phosphoglycerate kinase</fullName>
        <ecNumber evidence="5 11">2.7.2.3</ecNumber>
    </recommendedName>
</protein>
<feature type="binding site" evidence="11 12">
    <location>
        <begin position="22"/>
        <end position="24"/>
    </location>
    <ligand>
        <name>substrate</name>
    </ligand>
</feature>
<feature type="binding site" evidence="12">
    <location>
        <position position="38"/>
    </location>
    <ligand>
        <name>(2R)-3-phosphoglycerate</name>
        <dbReference type="ChEBI" id="CHEBI:58272"/>
    </ligand>
</feature>
<dbReference type="GO" id="GO:0006094">
    <property type="term" value="P:gluconeogenesis"/>
    <property type="evidence" value="ECO:0007669"/>
    <property type="project" value="TreeGrafter"/>
</dbReference>
<accession>Q1JZ49</accession>
<feature type="binding site" evidence="11 12">
    <location>
        <begin position="61"/>
        <end position="64"/>
    </location>
    <ligand>
        <name>substrate</name>
    </ligand>
</feature>
<dbReference type="PANTHER" id="PTHR11406:SF23">
    <property type="entry name" value="PHOSPHOGLYCERATE KINASE 1, CHLOROPLASTIC-RELATED"/>
    <property type="match status" value="1"/>
</dbReference>
<comment type="similarity">
    <text evidence="3 11 14">Belongs to the phosphoglycerate kinase family.</text>
</comment>
<evidence type="ECO:0000256" key="11">
    <source>
        <dbReference type="HAMAP-Rule" id="MF_00145"/>
    </source>
</evidence>
<keyword evidence="9 11" id="KW-0418">Kinase</keyword>
<comment type="subcellular location">
    <subcellularLocation>
        <location evidence="2 11">Cytoplasm</location>
    </subcellularLocation>
</comment>
<feature type="binding site" evidence="11">
    <location>
        <position position="38"/>
    </location>
    <ligand>
        <name>substrate</name>
    </ligand>
</feature>
<comment type="caution">
    <text evidence="15">The sequence shown here is derived from an EMBL/GenBank/DDBJ whole genome shotgun (WGS) entry which is preliminary data.</text>
</comment>
<evidence type="ECO:0000256" key="6">
    <source>
        <dbReference type="ARBA" id="ARBA00022490"/>
    </source>
</evidence>
<evidence type="ECO:0000256" key="12">
    <source>
        <dbReference type="PIRSR" id="PIRSR000724-1"/>
    </source>
</evidence>
<dbReference type="Gene3D" id="3.40.50.1260">
    <property type="entry name" value="Phosphoglycerate kinase, N-terminal domain"/>
    <property type="match status" value="2"/>
</dbReference>
<comment type="catalytic activity">
    <reaction evidence="1 11 14">
        <text>(2R)-3-phosphoglycerate + ATP = (2R)-3-phospho-glyceroyl phosphate + ADP</text>
        <dbReference type="Rhea" id="RHEA:14801"/>
        <dbReference type="ChEBI" id="CHEBI:30616"/>
        <dbReference type="ChEBI" id="CHEBI:57604"/>
        <dbReference type="ChEBI" id="CHEBI:58272"/>
        <dbReference type="ChEBI" id="CHEBI:456216"/>
        <dbReference type="EC" id="2.7.2.3"/>
    </reaction>
</comment>
<dbReference type="Proteomes" id="UP000005695">
    <property type="component" value="Unassembled WGS sequence"/>
</dbReference>
<dbReference type="PRINTS" id="PR00477">
    <property type="entry name" value="PHGLYCKINASE"/>
</dbReference>
<dbReference type="GO" id="GO:0006096">
    <property type="term" value="P:glycolytic process"/>
    <property type="evidence" value="ECO:0007669"/>
    <property type="project" value="UniProtKB-UniRule"/>
</dbReference>
<dbReference type="GO" id="GO:0043531">
    <property type="term" value="F:ADP binding"/>
    <property type="evidence" value="ECO:0007669"/>
    <property type="project" value="TreeGrafter"/>
</dbReference>
<dbReference type="AlphaFoldDB" id="Q1JZ49"/>
<keyword evidence="7 11" id="KW-0808">Transferase</keyword>
<keyword evidence="6 11" id="KW-0963">Cytoplasm</keyword>
<reference evidence="15" key="1">
    <citation type="submission" date="2006-05" db="EMBL/GenBank/DDBJ databases">
        <title>Annotation of the draft genome assembly of Desulfuromonas acetoxidans DSM 684.</title>
        <authorList>
            <consortium name="US DOE Joint Genome Institute (JGI-ORNL)"/>
            <person name="Larimer F."/>
            <person name="Land M."/>
            <person name="Hauser L."/>
        </authorList>
    </citation>
    <scope>NUCLEOTIDE SEQUENCE [LARGE SCALE GENOMIC DNA]</scope>
    <source>
        <strain evidence="15">DSM 684</strain>
    </source>
</reference>
<dbReference type="GO" id="GO:0004618">
    <property type="term" value="F:phosphoglycerate kinase activity"/>
    <property type="evidence" value="ECO:0007669"/>
    <property type="project" value="UniProtKB-UniRule"/>
</dbReference>
<dbReference type="SUPFAM" id="SSF53748">
    <property type="entry name" value="Phosphoglycerate kinase"/>
    <property type="match status" value="1"/>
</dbReference>
<dbReference type="InterPro" id="IPR015824">
    <property type="entry name" value="Phosphoglycerate_kinase_N"/>
</dbReference>
<dbReference type="RefSeq" id="WP_006000743.1">
    <property type="nucleotide sequence ID" value="NZ_AAEW02000010.1"/>
</dbReference>
<evidence type="ECO:0000256" key="7">
    <source>
        <dbReference type="ARBA" id="ARBA00022679"/>
    </source>
</evidence>
<dbReference type="GO" id="GO:0005829">
    <property type="term" value="C:cytosol"/>
    <property type="evidence" value="ECO:0007669"/>
    <property type="project" value="TreeGrafter"/>
</dbReference>